<evidence type="ECO:0000313" key="2">
    <source>
        <dbReference type="Proteomes" id="UP000664477"/>
    </source>
</evidence>
<proteinExistence type="predicted"/>
<gene>
    <name evidence="1" type="ORF">J4727_15710</name>
</gene>
<evidence type="ECO:0000313" key="1">
    <source>
        <dbReference type="EMBL" id="MBO1916452.1"/>
    </source>
</evidence>
<sequence length="56" mass="6578">MHLLIYISRKTLMALLITMIRRITNLASSKLLAYRKDLVPQYKNVRHSKITAAYMN</sequence>
<dbReference type="Proteomes" id="UP000664477">
    <property type="component" value="Unassembled WGS sequence"/>
</dbReference>
<reference evidence="1" key="1">
    <citation type="submission" date="2021-03" db="EMBL/GenBank/DDBJ databases">
        <title>Molecular epidemiology and mechanisms of colistin and carbapenem resistance in Enterobacteriaceae from clinical isolates, the environment and porcine samples in Pretoria, South Africa.</title>
        <authorList>
            <person name="Bogoshi D."/>
            <person name="Mbelle N.M."/>
            <person name="Naidoo V."/>
            <person name="Osei Sekyere J."/>
        </authorList>
    </citation>
    <scope>NUCLEOTIDE SEQUENCE</scope>
    <source>
        <strain evidence="1">C052</strain>
    </source>
</reference>
<dbReference type="AlphaFoldDB" id="A0A939SPE9"/>
<accession>A0A939SPE9</accession>
<name>A0A939SPE9_PRORE</name>
<dbReference type="EMBL" id="JAGETQ010000112">
    <property type="protein sequence ID" value="MBO1916452.1"/>
    <property type="molecule type" value="Genomic_DNA"/>
</dbReference>
<comment type="caution">
    <text evidence="1">The sequence shown here is derived from an EMBL/GenBank/DDBJ whole genome shotgun (WGS) entry which is preliminary data.</text>
</comment>
<organism evidence="1 2">
    <name type="scientific">Providencia rettgeri</name>
    <dbReference type="NCBI Taxonomy" id="587"/>
    <lineage>
        <taxon>Bacteria</taxon>
        <taxon>Pseudomonadati</taxon>
        <taxon>Pseudomonadota</taxon>
        <taxon>Gammaproteobacteria</taxon>
        <taxon>Enterobacterales</taxon>
        <taxon>Morganellaceae</taxon>
        <taxon>Providencia</taxon>
    </lineage>
</organism>
<protein>
    <submittedName>
        <fullName evidence="1">Uncharacterized protein</fullName>
    </submittedName>
</protein>